<feature type="compositionally biased region" description="Basic and acidic residues" evidence="1">
    <location>
        <begin position="385"/>
        <end position="403"/>
    </location>
</feature>
<evidence type="ECO:0000256" key="1">
    <source>
        <dbReference type="SAM" id="MobiDB-lite"/>
    </source>
</evidence>
<proteinExistence type="predicted"/>
<keyword evidence="3" id="KW-1185">Reference proteome</keyword>
<dbReference type="Proteomes" id="UP000067626">
    <property type="component" value="Chromosome"/>
</dbReference>
<evidence type="ECO:0000313" key="2">
    <source>
        <dbReference type="EMBL" id="AKT36977.1"/>
    </source>
</evidence>
<name>A0A0K1E8G1_CHOCO</name>
<gene>
    <name evidence="2" type="ORF">CMC5_011030</name>
</gene>
<feature type="region of interest" description="Disordered" evidence="1">
    <location>
        <begin position="371"/>
        <end position="436"/>
    </location>
</feature>
<accession>A0A0K1E8G1</accession>
<protein>
    <submittedName>
        <fullName evidence="2">Uncharacterized protein</fullName>
    </submittedName>
</protein>
<dbReference type="KEGG" id="ccro:CMC5_011030"/>
<reference evidence="2 3" key="1">
    <citation type="submission" date="2015-07" db="EMBL/GenBank/DDBJ databases">
        <title>Genome analysis of myxobacterium Chondromyces crocatus Cm c5 reveals a high potential for natural compound synthesis and the genetic basis for the loss of fruiting body formation.</title>
        <authorList>
            <person name="Zaburannyi N."/>
            <person name="Bunk B."/>
            <person name="Maier J."/>
            <person name="Overmann J."/>
            <person name="Mueller R."/>
        </authorList>
    </citation>
    <scope>NUCLEOTIDE SEQUENCE [LARGE SCALE GENOMIC DNA]</scope>
    <source>
        <strain evidence="2 3">Cm c5</strain>
    </source>
</reference>
<organism evidence="2 3">
    <name type="scientific">Chondromyces crocatus</name>
    <dbReference type="NCBI Taxonomy" id="52"/>
    <lineage>
        <taxon>Bacteria</taxon>
        <taxon>Pseudomonadati</taxon>
        <taxon>Myxococcota</taxon>
        <taxon>Polyangia</taxon>
        <taxon>Polyangiales</taxon>
        <taxon>Polyangiaceae</taxon>
        <taxon>Chondromyces</taxon>
    </lineage>
</organism>
<dbReference type="RefSeq" id="WP_245678307.1">
    <property type="nucleotide sequence ID" value="NZ_CP012159.1"/>
</dbReference>
<dbReference type="STRING" id="52.CMC5_011030"/>
<dbReference type="AlphaFoldDB" id="A0A0K1E8G1"/>
<sequence length="436" mass="50666">MKKRVRLCMKDLFHQDVVEMIERETRKYELWSVDNPDAPEFDEGYQLLWDTFGPTAEMERKDVLRKFLRDDPFEPEPSGTYMRYFFLVARGADGKIRGVRDGTILVNPAYSPDLCVVYLAHIYMRPEARGTVLSYWLRISPVEIAMQYLLDLHTMGKITLPAPNSPGKYFGMRLNLTAESEYFSPEEPVSWQRVLFYGRGGFDAINPRHFPYRQPDFRDPEQIEETGNRPLPLMLLVRRMGRERQAQLPIDEARALMRLLYDDFADHCAPEFLENSLQLVLDRLEERAKRKKYVELLPLPSGPSTLHRLKPLFRYNVFNRYYPNDPIVASYLNGPMREQVKNPRFLDEQLTRIAGELEGRPRGYVYGSRDKDFTWEGTPLAPSPPEHETDGPDTERLDTDRPGPPELDDEWSAEVQERSDGSGEAHAWASPPSSER</sequence>
<evidence type="ECO:0000313" key="3">
    <source>
        <dbReference type="Proteomes" id="UP000067626"/>
    </source>
</evidence>
<dbReference type="EMBL" id="CP012159">
    <property type="protein sequence ID" value="AKT36977.1"/>
    <property type="molecule type" value="Genomic_DNA"/>
</dbReference>